<keyword evidence="6 8" id="KW-0472">Membrane</keyword>
<dbReference type="AlphaFoldDB" id="D3BQB6"/>
<feature type="region of interest" description="Disordered" evidence="7">
    <location>
        <begin position="81"/>
        <end position="105"/>
    </location>
</feature>
<name>D3BQB6_HETP5</name>
<dbReference type="PROSITE" id="PS50850">
    <property type="entry name" value="MFS"/>
    <property type="match status" value="1"/>
</dbReference>
<dbReference type="RefSeq" id="XP_020428468.1">
    <property type="nucleotide sequence ID" value="XM_020580883.1"/>
</dbReference>
<feature type="transmembrane region" description="Helical" evidence="8">
    <location>
        <begin position="116"/>
        <end position="139"/>
    </location>
</feature>
<dbReference type="InterPro" id="IPR005829">
    <property type="entry name" value="Sugar_transporter_CS"/>
</dbReference>
<feature type="transmembrane region" description="Helical" evidence="8">
    <location>
        <begin position="431"/>
        <end position="456"/>
    </location>
</feature>
<evidence type="ECO:0000256" key="1">
    <source>
        <dbReference type="ARBA" id="ARBA00004141"/>
    </source>
</evidence>
<dbReference type="Proteomes" id="UP000001396">
    <property type="component" value="Unassembled WGS sequence"/>
</dbReference>
<comment type="caution">
    <text evidence="10">The sequence shown here is derived from an EMBL/GenBank/DDBJ whole genome shotgun (WGS) entry which is preliminary data.</text>
</comment>
<feature type="transmembrane region" description="Helical" evidence="8">
    <location>
        <begin position="498"/>
        <end position="518"/>
    </location>
</feature>
<feature type="transmembrane region" description="Helical" evidence="8">
    <location>
        <begin position="396"/>
        <end position="419"/>
    </location>
</feature>
<dbReference type="Gene3D" id="1.20.1250.20">
    <property type="entry name" value="MFS general substrate transporter like domains"/>
    <property type="match status" value="2"/>
</dbReference>
<feature type="transmembrane region" description="Helical" evidence="8">
    <location>
        <begin position="368"/>
        <end position="389"/>
    </location>
</feature>
<feature type="transmembrane region" description="Helical" evidence="8">
    <location>
        <begin position="159"/>
        <end position="179"/>
    </location>
</feature>
<feature type="compositionally biased region" description="Low complexity" evidence="7">
    <location>
        <begin position="81"/>
        <end position="100"/>
    </location>
</feature>
<sequence>MLREGIIVGSDTPILESMDDNEVQIGEVQSLLLSDDNNNNNTVGSINEYYNTSGNSYQWVQHQNSHNQIIDPNLLGYGGLNSDNNNYNNNNNNNNNGNNSPVIVSNTSKSTARSQWLLFFTTSLAVLSTLEFGYNTGVISPTMPTMQSIFKFTTSEKSALVSIILVGAMVGSIGSGIFVDRIGRKNTLLLNNLLYISGPLLTAFSTNFSMLMVGRIITGISVGIASTVVPTYISEIAPQHMRGSLGLLRQSTITLGIMVSSLVAYGLIHQDNGWRYTFGISTIPSILQMAFFFWFLETPRWLVSKNRVNDAFLTMKRLDSSLSTEAVNAQIQKIKNNVYEQQGSEGWTQLLKNTTILEGAGFDKDTSVLISALVGIPQMIMLLISVWLIDRFGRRPLLLFGLIGQIVGLGVLGGAFWGYGDHPLHSTSRGWLAVAGMVFFKLMFSVGLGPIPLIIASEIYPSKIRGKAVSIASMLNWLANFIVNISFLHLLNAIGQTFTYWMFGGVSFLCFVFVFFFVPETKGVSIEELSKRLVKE</sequence>
<dbReference type="GO" id="GO:0016020">
    <property type="term" value="C:membrane"/>
    <property type="evidence" value="ECO:0007669"/>
    <property type="project" value="UniProtKB-SubCell"/>
</dbReference>
<organism evidence="10 11">
    <name type="scientific">Heterostelium pallidum (strain ATCC 26659 / Pp 5 / PN500)</name>
    <name type="common">Cellular slime mold</name>
    <name type="synonym">Polysphondylium pallidum</name>
    <dbReference type="NCBI Taxonomy" id="670386"/>
    <lineage>
        <taxon>Eukaryota</taxon>
        <taxon>Amoebozoa</taxon>
        <taxon>Evosea</taxon>
        <taxon>Eumycetozoa</taxon>
        <taxon>Dictyostelia</taxon>
        <taxon>Acytosteliales</taxon>
        <taxon>Acytosteliaceae</taxon>
        <taxon>Heterostelium</taxon>
    </lineage>
</organism>
<dbReference type="PROSITE" id="PS00217">
    <property type="entry name" value="SUGAR_TRANSPORT_2"/>
    <property type="match status" value="1"/>
</dbReference>
<dbReference type="InterPro" id="IPR005828">
    <property type="entry name" value="MFS_sugar_transport-like"/>
</dbReference>
<proteinExistence type="inferred from homology"/>
<feature type="domain" description="Major facilitator superfamily (MFS) profile" evidence="9">
    <location>
        <begin position="121"/>
        <end position="522"/>
    </location>
</feature>
<evidence type="ECO:0000256" key="4">
    <source>
        <dbReference type="ARBA" id="ARBA00022692"/>
    </source>
</evidence>
<feature type="transmembrane region" description="Helical" evidence="8">
    <location>
        <begin position="468"/>
        <end position="492"/>
    </location>
</feature>
<feature type="transmembrane region" description="Helical" evidence="8">
    <location>
        <begin position="275"/>
        <end position="296"/>
    </location>
</feature>
<evidence type="ECO:0000313" key="11">
    <source>
        <dbReference type="Proteomes" id="UP000001396"/>
    </source>
</evidence>
<keyword evidence="4 8" id="KW-0812">Transmembrane</keyword>
<evidence type="ECO:0000256" key="5">
    <source>
        <dbReference type="ARBA" id="ARBA00022989"/>
    </source>
</evidence>
<dbReference type="PRINTS" id="PR00171">
    <property type="entry name" value="SUGRTRNSPORT"/>
</dbReference>
<dbReference type="InterPro" id="IPR011701">
    <property type="entry name" value="MFS"/>
</dbReference>
<evidence type="ECO:0000256" key="6">
    <source>
        <dbReference type="ARBA" id="ARBA00023136"/>
    </source>
</evidence>
<dbReference type="Pfam" id="PF00083">
    <property type="entry name" value="Sugar_tr"/>
    <property type="match status" value="1"/>
</dbReference>
<dbReference type="PROSITE" id="PS00216">
    <property type="entry name" value="SUGAR_TRANSPORT_1"/>
    <property type="match status" value="1"/>
</dbReference>
<keyword evidence="11" id="KW-1185">Reference proteome</keyword>
<keyword evidence="3" id="KW-0813">Transport</keyword>
<dbReference type="InterPro" id="IPR050814">
    <property type="entry name" value="Myo-inositol_Transporter"/>
</dbReference>
<dbReference type="GeneID" id="31365572"/>
<dbReference type="InterPro" id="IPR036259">
    <property type="entry name" value="MFS_trans_sf"/>
</dbReference>
<dbReference type="InterPro" id="IPR020846">
    <property type="entry name" value="MFS_dom"/>
</dbReference>
<dbReference type="InParanoid" id="D3BQB6"/>
<dbReference type="STRING" id="670386.D3BQB6"/>
<dbReference type="FunCoup" id="D3BQB6">
    <property type="interactions" value="69"/>
</dbReference>
<feature type="transmembrane region" description="Helical" evidence="8">
    <location>
        <begin position="200"/>
        <end position="227"/>
    </location>
</feature>
<evidence type="ECO:0000256" key="2">
    <source>
        <dbReference type="ARBA" id="ARBA00010992"/>
    </source>
</evidence>
<gene>
    <name evidence="10" type="ORF">PPL_10101</name>
</gene>
<dbReference type="PANTHER" id="PTHR48020">
    <property type="entry name" value="PROTON MYO-INOSITOL COTRANSPORTER"/>
    <property type="match status" value="1"/>
</dbReference>
<evidence type="ECO:0000256" key="3">
    <source>
        <dbReference type="ARBA" id="ARBA00022448"/>
    </source>
</evidence>
<reference evidence="10 11" key="1">
    <citation type="journal article" date="2011" name="Genome Res.">
        <title>Phylogeny-wide analysis of social amoeba genomes highlights ancient origins for complex intercellular communication.</title>
        <authorList>
            <person name="Heidel A.J."/>
            <person name="Lawal H.M."/>
            <person name="Felder M."/>
            <person name="Schilde C."/>
            <person name="Helps N.R."/>
            <person name="Tunggal B."/>
            <person name="Rivero F."/>
            <person name="John U."/>
            <person name="Schleicher M."/>
            <person name="Eichinger L."/>
            <person name="Platzer M."/>
            <person name="Noegel A.A."/>
            <person name="Schaap P."/>
            <person name="Gloeckner G."/>
        </authorList>
    </citation>
    <scope>NUCLEOTIDE SEQUENCE [LARGE SCALE GENOMIC DNA]</scope>
    <source>
        <strain evidence="11">ATCC 26659 / Pp 5 / PN500</strain>
    </source>
</reference>
<keyword evidence="10" id="KW-0762">Sugar transport</keyword>
<comment type="subcellular location">
    <subcellularLocation>
        <location evidence="1">Membrane</location>
        <topology evidence="1">Multi-pass membrane protein</topology>
    </subcellularLocation>
</comment>
<dbReference type="OMA" id="TEVFVII"/>
<dbReference type="CDD" id="cd17315">
    <property type="entry name" value="MFS_GLUT_like"/>
    <property type="match status" value="1"/>
</dbReference>
<dbReference type="GO" id="GO:0022857">
    <property type="term" value="F:transmembrane transporter activity"/>
    <property type="evidence" value="ECO:0007669"/>
    <property type="project" value="InterPro"/>
</dbReference>
<dbReference type="SUPFAM" id="SSF103473">
    <property type="entry name" value="MFS general substrate transporter"/>
    <property type="match status" value="1"/>
</dbReference>
<protein>
    <submittedName>
        <fullName evidence="10">Sugar transporter family protein</fullName>
    </submittedName>
</protein>
<accession>D3BQB6</accession>
<evidence type="ECO:0000256" key="8">
    <source>
        <dbReference type="SAM" id="Phobius"/>
    </source>
</evidence>
<evidence type="ECO:0000259" key="9">
    <source>
        <dbReference type="PROSITE" id="PS50850"/>
    </source>
</evidence>
<keyword evidence="5 8" id="KW-1133">Transmembrane helix</keyword>
<dbReference type="EMBL" id="ADBJ01000047">
    <property type="protein sequence ID" value="EFA76336.1"/>
    <property type="molecule type" value="Genomic_DNA"/>
</dbReference>
<dbReference type="InterPro" id="IPR003663">
    <property type="entry name" value="Sugar/inositol_transpt"/>
</dbReference>
<dbReference type="PANTHER" id="PTHR48020:SF12">
    <property type="entry name" value="PROTON MYO-INOSITOL COTRANSPORTER"/>
    <property type="match status" value="1"/>
</dbReference>
<comment type="similarity">
    <text evidence="2">Belongs to the major facilitator superfamily. Sugar transporter (TC 2.A.1.1) family.</text>
</comment>
<feature type="transmembrane region" description="Helical" evidence="8">
    <location>
        <begin position="247"/>
        <end position="268"/>
    </location>
</feature>
<dbReference type="Pfam" id="PF07690">
    <property type="entry name" value="MFS_1"/>
    <property type="match status" value="1"/>
</dbReference>
<evidence type="ECO:0000256" key="7">
    <source>
        <dbReference type="SAM" id="MobiDB-lite"/>
    </source>
</evidence>
<evidence type="ECO:0000313" key="10">
    <source>
        <dbReference type="EMBL" id="EFA76336.1"/>
    </source>
</evidence>